<organism evidence="3 4">
    <name type="scientific">Streptomyces malaysiensis</name>
    <dbReference type="NCBI Taxonomy" id="92644"/>
    <lineage>
        <taxon>Bacteria</taxon>
        <taxon>Bacillati</taxon>
        <taxon>Actinomycetota</taxon>
        <taxon>Actinomycetes</taxon>
        <taxon>Kitasatosporales</taxon>
        <taxon>Streptomycetaceae</taxon>
        <taxon>Streptomyces</taxon>
        <taxon>Streptomyces violaceusniger group</taxon>
    </lineage>
</organism>
<dbReference type="PANTHER" id="PTHR19959:SF119">
    <property type="entry name" value="FUNGAL LIPASE-LIKE DOMAIN-CONTAINING PROTEIN"/>
    <property type="match status" value="1"/>
</dbReference>
<dbReference type="InterPro" id="IPR024983">
    <property type="entry name" value="CHAT_dom"/>
</dbReference>
<feature type="domain" description="CHAT" evidence="2">
    <location>
        <begin position="1144"/>
        <end position="1409"/>
    </location>
</feature>
<keyword evidence="4" id="KW-1185">Reference proteome</keyword>
<comment type="caution">
    <text evidence="3">The sequence shown here is derived from an EMBL/GenBank/DDBJ whole genome shotgun (WGS) entry which is preliminary data.</text>
</comment>
<dbReference type="SUPFAM" id="SSF48452">
    <property type="entry name" value="TPR-like"/>
    <property type="match status" value="2"/>
</dbReference>
<dbReference type="RefSeq" id="WP_146055627.1">
    <property type="nucleotide sequence ID" value="NZ_LJIW01000002.1"/>
</dbReference>
<dbReference type="Gene3D" id="1.25.40.10">
    <property type="entry name" value="Tetratricopeptide repeat domain"/>
    <property type="match status" value="4"/>
</dbReference>
<sequence>MAFRQVRQRLLDYERSGDPSRILGDDAVADAELLAEGIRPDPVGEFMPEERQFFDQACRAIGWLHYHRFNVSPGGAALVDLAKAAFFLSSVAEDPDLVPERMRTLIGPTAVVETRAGLAGSFLTRASETGDLALLNATIDILMLFIADTAHDRVERATMLSDLGIAFQVRHSLTGQFDDVMRAIDVGEPAVAAIPPDHPERARCLSDLSLAYGAWYRRSGLAEHGDRAIELGEASVAVASADDVDRPRFLSNLGHAYTARFERTKTVADVDRAAELLEQALVATPADHPQRAALFANLSSDYRARHVHTGSPEDRERAIAAAEQAVAVAPANHPERTRYLAVLDAARREAYVGGSADAGGSAPKTTDRDERGPDTSAAFALLADAMRTSDPTPLNTAIEMIAALAETTTDTHPERQAILGNLGAAHAERYRRSGTATDLDRAMELLDHVVSATPADDSSRTARLSNLAQCYLERHVLRRDAQDLDHLIAISAQVVAATGPEDPARATHLTTLGDGYLMRYERGKVATDLEQAITTLTNAVTITAADDPGLPGRVANLGSAHRARFERSGAVADLHRAFDLVSQALTVMSPHDPARPTTLAHLGRVCFLRGRHNGAVADLDQAIHQYDLAVAATPPQDPSTSRWLYDLATAYFLRYEIAGDRDDLDRCIEVGRRAVTITPGNAPERPSRLSITGIAHRKRYEHSGATADLDHAIDALSEAVATADALSGRPLFQSNLGLAYLDRYRRRQTDADLDHAVDVLESALADTAADDSERPLLLTNLGFAHLGRCIAHRRTADLDRCIHLLGQAVATTPPHHPIRRGALSNLGSAYQMRFERSGETYDLDRAVETINEAIATTPEGHPGLARTLHNLGRCHRLRFDIDQRALEPRTLRQLSDQVARTTAAPPTDRIWAGRTIGSLAHVMGDHHTAVELLDRAVAMLPLVVPREAGQTDGEHRLGEHIGLVWDAIAAHCALGDPRGALEVAELGRGILLANHLDARSELSDLQSARPELAARLRDVRDQLDAPDGQAAESVDRVEERRRLWAEHDNLLAEIREDPRFTRFLRPPRFADLRAAASGGAVVMVNVGSVRADAIVVTADSDPVLVPLPDLTLDDALLHGSEVIGAAYDTTRLAGPLRRQRVFAETASWLWDTIVEPVLAAHDTGDRLWWLPVGLLGLFPLHAAGHLGHPGALDKVVSSYTPTLRALAHARTREPATTRHQLSVAIARAPGLPDLPGTVAEAMDLHTQHPHTPLLTNDDATTARVAAALPAATWAHFACHATVDQATPSSTGLRLHDGTLTIADINRLRPTNAELAYLSACSTANHDIKHAEESIHLATAFHLAGYRHVVASLWPLADEFAATAAHRFYQRLPDAPDADAAAVTLHRVTKELRARFPDRPDLWASMIHSGP</sequence>
<proteinExistence type="predicted"/>
<evidence type="ECO:0000313" key="3">
    <source>
        <dbReference type="EMBL" id="PNG89964.1"/>
    </source>
</evidence>
<dbReference type="EMBL" id="LJIW01000002">
    <property type="protein sequence ID" value="PNG89964.1"/>
    <property type="molecule type" value="Genomic_DNA"/>
</dbReference>
<accession>A0A2J7YPK0</accession>
<gene>
    <name evidence="3" type="ORF">SMF913_25429</name>
</gene>
<evidence type="ECO:0000256" key="1">
    <source>
        <dbReference type="SAM" id="MobiDB-lite"/>
    </source>
</evidence>
<dbReference type="Proteomes" id="UP000236520">
    <property type="component" value="Unassembled WGS sequence"/>
</dbReference>
<evidence type="ECO:0000259" key="2">
    <source>
        <dbReference type="Pfam" id="PF12770"/>
    </source>
</evidence>
<feature type="region of interest" description="Disordered" evidence="1">
    <location>
        <begin position="353"/>
        <end position="373"/>
    </location>
</feature>
<dbReference type="InterPro" id="IPR011990">
    <property type="entry name" value="TPR-like_helical_dom_sf"/>
</dbReference>
<reference evidence="3 4" key="1">
    <citation type="submission" date="2015-09" db="EMBL/GenBank/DDBJ databases">
        <title>Genome sequence, genome mining and natural product profiling of a biocontrol bacterium Streptomyces malaysiensis F913.</title>
        <authorList>
            <person name="Xu Y."/>
            <person name="Wei J."/>
            <person name="Xie J."/>
            <person name="Li T."/>
            <person name="Zhou Z."/>
        </authorList>
    </citation>
    <scope>NUCLEOTIDE SEQUENCE [LARGE SCALE GENOMIC DNA]</scope>
    <source>
        <strain evidence="3 4">F913</strain>
    </source>
</reference>
<protein>
    <recommendedName>
        <fullName evidence="2">CHAT domain-containing protein</fullName>
    </recommendedName>
</protein>
<dbReference type="PANTHER" id="PTHR19959">
    <property type="entry name" value="KINESIN LIGHT CHAIN"/>
    <property type="match status" value="1"/>
</dbReference>
<name>A0A2J7YPK0_STRMQ</name>
<evidence type="ECO:0000313" key="4">
    <source>
        <dbReference type="Proteomes" id="UP000236520"/>
    </source>
</evidence>
<dbReference type="Pfam" id="PF12770">
    <property type="entry name" value="CHAT"/>
    <property type="match status" value="1"/>
</dbReference>